<gene>
    <name evidence="11" type="primary">rpoC2A</name>
</gene>
<feature type="domain" description="RNA polymerase Rpb1" evidence="9">
    <location>
        <begin position="163"/>
        <end position="373"/>
    </location>
</feature>
<evidence type="ECO:0000256" key="5">
    <source>
        <dbReference type="ARBA" id="ARBA00022695"/>
    </source>
</evidence>
<dbReference type="EC" id="2.7.7.6" evidence="2"/>
<dbReference type="InterPro" id="IPR045867">
    <property type="entry name" value="DNA-dir_RpoC_beta_prime"/>
</dbReference>
<keyword evidence="4" id="KW-0808">Transferase</keyword>
<dbReference type="InterPro" id="IPR007081">
    <property type="entry name" value="RNA_pol_Rpb1_5"/>
</dbReference>
<dbReference type="EMBL" id="MH304845">
    <property type="protein sequence ID" value="AXP85361.1"/>
    <property type="molecule type" value="Genomic_DNA"/>
</dbReference>
<comment type="catalytic activity">
    <reaction evidence="8">
        <text>RNA(n) + a ribonucleoside 5'-triphosphate = RNA(n+1) + diphosphate</text>
        <dbReference type="Rhea" id="RHEA:21248"/>
        <dbReference type="Rhea" id="RHEA-COMP:14527"/>
        <dbReference type="Rhea" id="RHEA-COMP:17342"/>
        <dbReference type="ChEBI" id="CHEBI:33019"/>
        <dbReference type="ChEBI" id="CHEBI:61557"/>
        <dbReference type="ChEBI" id="CHEBI:140395"/>
        <dbReference type="EC" id="2.7.7.6"/>
    </reaction>
</comment>
<comment type="function">
    <text evidence="1">DNA-dependent RNA polymerase catalyzes the transcription of DNA into RNA using the four ribonucleoside triphosphates as substrates.</text>
</comment>
<dbReference type="GO" id="GO:0046872">
    <property type="term" value="F:metal ion binding"/>
    <property type="evidence" value="ECO:0007669"/>
    <property type="project" value="UniProtKB-KW"/>
</dbReference>
<sequence>MNFQLITSGIKNLAFEQRLIELLGVLPSSSLISELMILGFEYASKYPLSLNLESTRGYSYLAPLLRKRAYLKNTFFSTESYSVSKKQDTLIGTISNRAYLKFFELLNSYKKTNPLASSLHIMANTGARANWDQIRQLIGFRGYLSNARGFLYEIPVMQSFNRGLNTYEYFLSSYGARKGVIDTALKTADAGYLTRRLVENTQEFIIKERYCGVKDSVLININMSPEGDFKFPLNLLLWGKTLAKNIVDPKKGNIILAKGTKLGINIEKLLYTHNINTLYVASTSLCIAGRSICNSCYGFKGVFGSLLGESIGIIGGEAVGEPGTQMTLRTFHTGGVFTTSSTYPKVTYSTKKFSSSSFKFNSSSIFKLIKTKHPISKLNYLARVPLYTKLPGQLKTKSNPLNIFTHSPRSIYYKLVNNTSYKLNLSKNINLYTMFKGYLLSYTPLFTSFISLFKNKKWTDTEGYLKSFYSGELLFQNALQLLVKNTNNNWVLFSLKDSVAYQNRLVQTRFKASGILLKFISNKYVNVKLFHLYPLTYPFKQLTSRTFNKVQKNKLVYTVPLSSNRVNFYIKTSLKKNIKTNSLINIKGDLLTLKNITNKYSLLIS</sequence>
<dbReference type="Gene3D" id="1.10.132.30">
    <property type="match status" value="1"/>
</dbReference>
<dbReference type="GO" id="GO:0003899">
    <property type="term" value="F:DNA-directed RNA polymerase activity"/>
    <property type="evidence" value="ECO:0007669"/>
    <property type="project" value="UniProtKB-EC"/>
</dbReference>
<dbReference type="PANTHER" id="PTHR19376">
    <property type="entry name" value="DNA-DIRECTED RNA POLYMERASE"/>
    <property type="match status" value="1"/>
</dbReference>
<accession>A0A346KN70</accession>
<evidence type="ECO:0000313" key="11">
    <source>
        <dbReference type="EMBL" id="AXP85361.1"/>
    </source>
</evidence>
<evidence type="ECO:0000256" key="7">
    <source>
        <dbReference type="ARBA" id="ARBA00023163"/>
    </source>
</evidence>
<dbReference type="GO" id="GO:0006351">
    <property type="term" value="P:DNA-templated transcription"/>
    <property type="evidence" value="ECO:0007669"/>
    <property type="project" value="InterPro"/>
</dbReference>
<dbReference type="InterPro" id="IPR007083">
    <property type="entry name" value="RNA_pol_Rpb1_4"/>
</dbReference>
<dbReference type="GO" id="GO:0003677">
    <property type="term" value="F:DNA binding"/>
    <property type="evidence" value="ECO:0007669"/>
    <property type="project" value="InterPro"/>
</dbReference>
<evidence type="ECO:0000256" key="1">
    <source>
        <dbReference type="ARBA" id="ARBA00004026"/>
    </source>
</evidence>
<dbReference type="Pfam" id="PF05000">
    <property type="entry name" value="RNA_pol_Rpb1_4"/>
    <property type="match status" value="1"/>
</dbReference>
<evidence type="ECO:0000256" key="2">
    <source>
        <dbReference type="ARBA" id="ARBA00012418"/>
    </source>
</evidence>
<protein>
    <recommendedName>
        <fullName evidence="2">DNA-directed RNA polymerase</fullName>
        <ecNumber evidence="2">2.7.7.6</ecNumber>
    </recommendedName>
</protein>
<evidence type="ECO:0000256" key="8">
    <source>
        <dbReference type="ARBA" id="ARBA00048552"/>
    </source>
</evidence>
<dbReference type="SUPFAM" id="SSF64484">
    <property type="entry name" value="beta and beta-prime subunits of DNA dependent RNA-polymerase"/>
    <property type="match status" value="1"/>
</dbReference>
<organism evidence="11">
    <name type="scientific">Apicomplexa sp. WK-2018_Corallicola</name>
    <dbReference type="NCBI Taxonomy" id="2304055"/>
    <lineage>
        <taxon>Eukaryota</taxon>
        <taxon>Sar</taxon>
        <taxon>Alveolata</taxon>
        <taxon>Apicomplexa</taxon>
    </lineage>
</organism>
<evidence type="ECO:0000256" key="6">
    <source>
        <dbReference type="ARBA" id="ARBA00022723"/>
    </source>
</evidence>
<proteinExistence type="predicted"/>
<evidence type="ECO:0000259" key="9">
    <source>
        <dbReference type="Pfam" id="PF04998"/>
    </source>
</evidence>
<evidence type="ECO:0000259" key="10">
    <source>
        <dbReference type="Pfam" id="PF05000"/>
    </source>
</evidence>
<dbReference type="InterPro" id="IPR038120">
    <property type="entry name" value="Rpb1_funnel_sf"/>
</dbReference>
<keyword evidence="6" id="KW-0479">Metal-binding</keyword>
<feature type="domain" description="RNA polymerase Rpb1" evidence="10">
    <location>
        <begin position="87"/>
        <end position="147"/>
    </location>
</feature>
<dbReference type="AlphaFoldDB" id="A0A346KN70"/>
<evidence type="ECO:0000256" key="3">
    <source>
        <dbReference type="ARBA" id="ARBA00022478"/>
    </source>
</evidence>
<dbReference type="PANTHER" id="PTHR19376:SF54">
    <property type="entry name" value="DNA-DIRECTED RNA POLYMERASE SUBUNIT BETA"/>
    <property type="match status" value="1"/>
</dbReference>
<dbReference type="Pfam" id="PF04998">
    <property type="entry name" value="RNA_pol_Rpb1_5"/>
    <property type="match status" value="1"/>
</dbReference>
<reference evidence="11" key="1">
    <citation type="submission" date="2018-05" db="EMBL/GenBank/DDBJ databases">
        <title>A widespread coral-associated apicomplexan with an unusual plastid.</title>
        <authorList>
            <person name="Kwong W.K."/>
            <person name="Keeling P.J."/>
        </authorList>
    </citation>
    <scope>NUCLEOTIDE SEQUENCE</scope>
</reference>
<name>A0A346KN70_9APIC</name>
<keyword evidence="5" id="KW-0548">Nucleotidyltransferase</keyword>
<keyword evidence="3" id="KW-0240">DNA-directed RNA polymerase</keyword>
<keyword evidence="7" id="KW-0804">Transcription</keyword>
<evidence type="ECO:0000256" key="4">
    <source>
        <dbReference type="ARBA" id="ARBA00022679"/>
    </source>
</evidence>
<dbReference type="GO" id="GO:0000428">
    <property type="term" value="C:DNA-directed RNA polymerase complex"/>
    <property type="evidence" value="ECO:0007669"/>
    <property type="project" value="UniProtKB-KW"/>
</dbReference>